<dbReference type="SUPFAM" id="SSF53639">
    <property type="entry name" value="AraD/HMP-PK domain-like"/>
    <property type="match status" value="1"/>
</dbReference>
<reference evidence="4" key="1">
    <citation type="journal article" date="2020" name="Nature">
        <title>Giant virus diversity and host interactions through global metagenomics.</title>
        <authorList>
            <person name="Schulz F."/>
            <person name="Roux S."/>
            <person name="Paez-Espino D."/>
            <person name="Jungbluth S."/>
            <person name="Walsh D.A."/>
            <person name="Denef V.J."/>
            <person name="McMahon K.D."/>
            <person name="Konstantinidis K.T."/>
            <person name="Eloe-Fadrosh E.A."/>
            <person name="Kyrpides N.C."/>
            <person name="Woyke T."/>
        </authorList>
    </citation>
    <scope>NUCLEOTIDE SEQUENCE</scope>
    <source>
        <strain evidence="4">GVMAG-M-3300024261-8</strain>
    </source>
</reference>
<dbReference type="GO" id="GO:0016832">
    <property type="term" value="F:aldehyde-lyase activity"/>
    <property type="evidence" value="ECO:0007669"/>
    <property type="project" value="TreeGrafter"/>
</dbReference>
<dbReference type="GO" id="GO:0005829">
    <property type="term" value="C:cytosol"/>
    <property type="evidence" value="ECO:0007669"/>
    <property type="project" value="TreeGrafter"/>
</dbReference>
<keyword evidence="1" id="KW-0479">Metal-binding</keyword>
<name>A0A6C0IQJ3_9ZZZZ</name>
<evidence type="ECO:0000259" key="3">
    <source>
        <dbReference type="SMART" id="SM01007"/>
    </source>
</evidence>
<protein>
    <recommendedName>
        <fullName evidence="3">Class II aldolase/adducin N-terminal domain-containing protein</fullName>
    </recommendedName>
</protein>
<dbReference type="InterPro" id="IPR001303">
    <property type="entry name" value="Aldolase_II/adducin_N"/>
</dbReference>
<keyword evidence="2" id="KW-0456">Lyase</keyword>
<organism evidence="4">
    <name type="scientific">viral metagenome</name>
    <dbReference type="NCBI Taxonomy" id="1070528"/>
    <lineage>
        <taxon>unclassified sequences</taxon>
        <taxon>metagenomes</taxon>
        <taxon>organismal metagenomes</taxon>
    </lineage>
</organism>
<evidence type="ECO:0000313" key="4">
    <source>
        <dbReference type="EMBL" id="QHT95478.1"/>
    </source>
</evidence>
<accession>A0A6C0IQJ3</accession>
<dbReference type="EMBL" id="MN740240">
    <property type="protein sequence ID" value="QHT95478.1"/>
    <property type="molecule type" value="Genomic_DNA"/>
</dbReference>
<dbReference type="PANTHER" id="PTHR22789">
    <property type="entry name" value="FUCULOSE PHOSPHATE ALDOLASE"/>
    <property type="match status" value="1"/>
</dbReference>
<dbReference type="GO" id="GO:0019323">
    <property type="term" value="P:pentose catabolic process"/>
    <property type="evidence" value="ECO:0007669"/>
    <property type="project" value="TreeGrafter"/>
</dbReference>
<dbReference type="PANTHER" id="PTHR22789:SF0">
    <property type="entry name" value="3-OXO-TETRONATE 4-PHOSPHATE DECARBOXYLASE-RELATED"/>
    <property type="match status" value="1"/>
</dbReference>
<dbReference type="Pfam" id="PF00596">
    <property type="entry name" value="Aldolase_II"/>
    <property type="match status" value="1"/>
</dbReference>
<dbReference type="InterPro" id="IPR036409">
    <property type="entry name" value="Aldolase_II/adducin_N_sf"/>
</dbReference>
<feature type="domain" description="Class II aldolase/adducin N-terminal" evidence="3">
    <location>
        <begin position="5"/>
        <end position="205"/>
    </location>
</feature>
<evidence type="ECO:0000256" key="1">
    <source>
        <dbReference type="ARBA" id="ARBA00022723"/>
    </source>
</evidence>
<dbReference type="AlphaFoldDB" id="A0A6C0IQJ3"/>
<evidence type="ECO:0000256" key="2">
    <source>
        <dbReference type="ARBA" id="ARBA00023239"/>
    </source>
</evidence>
<sequence length="209" mass="24229">MSSKKHIVDTMRKLYNNKLISIRDGNVSFKPKNKPYFYISAGQVKKNEITEDQVVQVFFEKRDPQISNIPNGSKYDLVFDIQSSYIPSREIYMHSYLQTMQQCFHIDNFVVHAHPPNIIAYTGIHTHRELCDIKLTFPELNVGQIGNNVKYHDAGSYGLAYNCFQNLQEHDIVALERHGTLSMGSDIDKIMEDIETLEYYTDIELKTTK</sequence>
<dbReference type="GO" id="GO:0046872">
    <property type="term" value="F:metal ion binding"/>
    <property type="evidence" value="ECO:0007669"/>
    <property type="project" value="UniProtKB-KW"/>
</dbReference>
<dbReference type="SMART" id="SM01007">
    <property type="entry name" value="Aldolase_II"/>
    <property type="match status" value="1"/>
</dbReference>
<proteinExistence type="predicted"/>
<dbReference type="InterPro" id="IPR050197">
    <property type="entry name" value="Aldolase_class_II_sugar_metab"/>
</dbReference>
<dbReference type="Gene3D" id="3.40.225.10">
    <property type="entry name" value="Class II aldolase/adducin N-terminal domain"/>
    <property type="match status" value="1"/>
</dbReference>